<dbReference type="GO" id="GO:0017108">
    <property type="term" value="F:5'-flap endonuclease activity"/>
    <property type="evidence" value="ECO:0007669"/>
    <property type="project" value="InterPro"/>
</dbReference>
<feature type="domain" description="5'-3' exonuclease" evidence="8">
    <location>
        <begin position="36"/>
        <end position="329"/>
    </location>
</feature>
<keyword evidence="1" id="KW-0540">Nuclease</keyword>
<evidence type="ECO:0000256" key="7">
    <source>
        <dbReference type="SAM" id="MobiDB-lite"/>
    </source>
</evidence>
<dbReference type="PANTHER" id="PTHR42646">
    <property type="entry name" value="FLAP ENDONUCLEASE XNI"/>
    <property type="match status" value="1"/>
</dbReference>
<dbReference type="GO" id="GO:0008409">
    <property type="term" value="F:5'-3' exonuclease activity"/>
    <property type="evidence" value="ECO:0007669"/>
    <property type="project" value="InterPro"/>
</dbReference>
<reference evidence="10" key="1">
    <citation type="submission" date="2016-10" db="EMBL/GenBank/DDBJ databases">
        <authorList>
            <person name="Varghese N."/>
            <person name="Submissions S."/>
        </authorList>
    </citation>
    <scope>NUCLEOTIDE SEQUENCE [LARGE SCALE GENOMIC DNA]</scope>
    <source>
        <strain evidence="10">DSM 45460</strain>
    </source>
</reference>
<evidence type="ECO:0000313" key="9">
    <source>
        <dbReference type="EMBL" id="SDK19290.1"/>
    </source>
</evidence>
<dbReference type="SUPFAM" id="SSF47807">
    <property type="entry name" value="5' to 3' exonuclease, C-terminal subdomain"/>
    <property type="match status" value="1"/>
</dbReference>
<feature type="compositionally biased region" description="Low complexity" evidence="7">
    <location>
        <begin position="121"/>
        <end position="133"/>
    </location>
</feature>
<protein>
    <recommendedName>
        <fullName evidence="6">5'-3' exonuclease</fullName>
    </recommendedName>
</protein>
<dbReference type="Gene3D" id="3.40.50.1010">
    <property type="entry name" value="5'-nuclease"/>
    <property type="match status" value="1"/>
</dbReference>
<proteinExistence type="predicted"/>
<dbReference type="GO" id="GO:0003677">
    <property type="term" value="F:DNA binding"/>
    <property type="evidence" value="ECO:0007669"/>
    <property type="project" value="UniProtKB-KW"/>
</dbReference>
<dbReference type="EMBL" id="FNFM01000005">
    <property type="protein sequence ID" value="SDK19290.1"/>
    <property type="molecule type" value="Genomic_DNA"/>
</dbReference>
<dbReference type="GO" id="GO:0033567">
    <property type="term" value="P:DNA replication, Okazaki fragment processing"/>
    <property type="evidence" value="ECO:0007669"/>
    <property type="project" value="InterPro"/>
</dbReference>
<dbReference type="PANTHER" id="PTHR42646:SF2">
    <property type="entry name" value="5'-3' EXONUCLEASE FAMILY PROTEIN"/>
    <property type="match status" value="1"/>
</dbReference>
<dbReference type="InterPro" id="IPR020045">
    <property type="entry name" value="DNA_polI_H3TH"/>
</dbReference>
<dbReference type="InterPro" id="IPR038969">
    <property type="entry name" value="FEN"/>
</dbReference>
<dbReference type="InterPro" id="IPR020046">
    <property type="entry name" value="5-3_exonucl_a-hlix_arch_N"/>
</dbReference>
<feature type="region of interest" description="Disordered" evidence="7">
    <location>
        <begin position="1"/>
        <end position="25"/>
    </location>
</feature>
<evidence type="ECO:0000256" key="3">
    <source>
        <dbReference type="ARBA" id="ARBA00022839"/>
    </source>
</evidence>
<evidence type="ECO:0000256" key="5">
    <source>
        <dbReference type="ARBA" id="ARBA00049957"/>
    </source>
</evidence>
<evidence type="ECO:0000256" key="1">
    <source>
        <dbReference type="ARBA" id="ARBA00022722"/>
    </source>
</evidence>
<keyword evidence="3 9" id="KW-0269">Exonuclease</keyword>
<evidence type="ECO:0000259" key="8">
    <source>
        <dbReference type="SMART" id="SM00475"/>
    </source>
</evidence>
<dbReference type="InterPro" id="IPR029060">
    <property type="entry name" value="PIN-like_dom_sf"/>
</dbReference>
<organism evidence="9 10">
    <name type="scientific">Actinopolyspora mzabensis</name>
    <dbReference type="NCBI Taxonomy" id="995066"/>
    <lineage>
        <taxon>Bacteria</taxon>
        <taxon>Bacillati</taxon>
        <taxon>Actinomycetota</taxon>
        <taxon>Actinomycetes</taxon>
        <taxon>Actinopolysporales</taxon>
        <taxon>Actinopolysporaceae</taxon>
        <taxon>Actinopolyspora</taxon>
    </lineage>
</organism>
<keyword evidence="2" id="KW-0378">Hydrolase</keyword>
<gene>
    <name evidence="9" type="ORF">SAMN04487820_105171</name>
</gene>
<dbReference type="Pfam" id="PF02739">
    <property type="entry name" value="5_3_exonuc_N"/>
    <property type="match status" value="1"/>
</dbReference>
<sequence>MRTEFETTGERDPSPNGPDHVPDGVPYRRRAKLDLVKSSVMLLDSAGIWFRSYYALPESLTAPDGTPVNAVRGFCDMLAKLLTERAPRRVVACLDNDWRPDFRVRALPSYKAHRVAEPAPDSGTAADGTAGTDTSEEAVPDTLEPQVPVILELLAALGIDTAEADGYEADDVIATLVAREHTDPIEVITGDRDLFQLVRESPTPCRVVYIGGGLAKAQDYGPVELAERYELPIENAGRAYAEMATLRGDPSDGLPGVAGIGEKTAAKLITRFGSLTELRAAAEAGDQGLTKRNREKLSEAADYLDAAPTVVNTVPDAPVTHRLSSDVLPRDTGTSDTGLATAVDTDRVRGLQREWGLGSSVDRLLDALPG</sequence>
<dbReference type="InterPro" id="IPR036279">
    <property type="entry name" value="5-3_exonuclease_C_sf"/>
</dbReference>
<comment type="function">
    <text evidence="5">5'-3' exonuclease acting preferentially on double-stranded DNA.</text>
</comment>
<evidence type="ECO:0000313" key="10">
    <source>
        <dbReference type="Proteomes" id="UP000199213"/>
    </source>
</evidence>
<dbReference type="SMART" id="SM00279">
    <property type="entry name" value="HhH2"/>
    <property type="match status" value="1"/>
</dbReference>
<keyword evidence="10" id="KW-1185">Reference proteome</keyword>
<evidence type="ECO:0000256" key="6">
    <source>
        <dbReference type="ARBA" id="ARBA00050026"/>
    </source>
</evidence>
<keyword evidence="4" id="KW-0238">DNA-binding</keyword>
<dbReference type="Proteomes" id="UP000199213">
    <property type="component" value="Unassembled WGS sequence"/>
</dbReference>
<dbReference type="SMART" id="SM00475">
    <property type="entry name" value="53EXOc"/>
    <property type="match status" value="1"/>
</dbReference>
<dbReference type="Gene3D" id="1.10.150.20">
    <property type="entry name" value="5' to 3' exonuclease, C-terminal subdomain"/>
    <property type="match status" value="1"/>
</dbReference>
<accession>A0A1G8ZYT5</accession>
<dbReference type="AlphaFoldDB" id="A0A1G8ZYT5"/>
<feature type="region of interest" description="Disordered" evidence="7">
    <location>
        <begin position="114"/>
        <end position="140"/>
    </location>
</feature>
<dbReference type="InterPro" id="IPR008918">
    <property type="entry name" value="HhH2"/>
</dbReference>
<dbReference type="SUPFAM" id="SSF88723">
    <property type="entry name" value="PIN domain-like"/>
    <property type="match status" value="1"/>
</dbReference>
<evidence type="ECO:0000256" key="4">
    <source>
        <dbReference type="ARBA" id="ARBA00023125"/>
    </source>
</evidence>
<dbReference type="CDD" id="cd09898">
    <property type="entry name" value="H3TH_53EXO"/>
    <property type="match status" value="1"/>
</dbReference>
<feature type="compositionally biased region" description="Basic and acidic residues" evidence="7">
    <location>
        <begin position="1"/>
        <end position="13"/>
    </location>
</feature>
<evidence type="ECO:0000256" key="2">
    <source>
        <dbReference type="ARBA" id="ARBA00022801"/>
    </source>
</evidence>
<name>A0A1G8ZYT5_ACTMZ</name>
<dbReference type="InterPro" id="IPR002421">
    <property type="entry name" value="5-3_exonuclease"/>
</dbReference>
<dbReference type="CDD" id="cd09859">
    <property type="entry name" value="PIN_53EXO"/>
    <property type="match status" value="1"/>
</dbReference>
<dbReference type="Pfam" id="PF01367">
    <property type="entry name" value="5_3_exonuc"/>
    <property type="match status" value="1"/>
</dbReference>